<dbReference type="WBParaSite" id="TCNE_0000651201-mRNA-1">
    <property type="protein sequence ID" value="TCNE_0000651201-mRNA-1"/>
    <property type="gene ID" value="TCNE_0000651201"/>
</dbReference>
<evidence type="ECO:0000256" key="1">
    <source>
        <dbReference type="ARBA" id="ARBA00004606"/>
    </source>
</evidence>
<keyword evidence="5 11" id="KW-0808">Transferase</keyword>
<comment type="function">
    <text evidence="11">Catalyzes the transfer of galactose onto proteins or lipids.</text>
</comment>
<evidence type="ECO:0000256" key="9">
    <source>
        <dbReference type="ARBA" id="ARBA00023136"/>
    </source>
</evidence>
<dbReference type="GO" id="GO:0008378">
    <property type="term" value="F:galactosyltransferase activity"/>
    <property type="evidence" value="ECO:0007669"/>
    <property type="project" value="TreeGrafter"/>
</dbReference>
<evidence type="ECO:0000313" key="14">
    <source>
        <dbReference type="EMBL" id="VDM37833.1"/>
    </source>
</evidence>
<feature type="domain" description="Galactosyltransferase C-terminal" evidence="12">
    <location>
        <begin position="115"/>
        <end position="190"/>
    </location>
</feature>
<evidence type="ECO:0000256" key="5">
    <source>
        <dbReference type="ARBA" id="ARBA00022679"/>
    </source>
</evidence>
<evidence type="ECO:0000256" key="8">
    <source>
        <dbReference type="ARBA" id="ARBA00022989"/>
    </source>
</evidence>
<evidence type="ECO:0000256" key="3">
    <source>
        <dbReference type="ARBA" id="ARBA00005735"/>
    </source>
</evidence>
<protein>
    <recommendedName>
        <fullName evidence="11">Beta-1,4-N-acetylgalactosaminyltransferase</fullName>
        <ecNumber evidence="11">2.4.1.-</ecNumber>
    </recommendedName>
    <alternativeName>
        <fullName evidence="11">Beta-4-GalNAcT</fullName>
    </alternativeName>
</protein>
<name>A0A183UDE2_TOXCA</name>
<keyword evidence="8" id="KW-1133">Transmembrane helix</keyword>
<dbReference type="SUPFAM" id="SSF53448">
    <property type="entry name" value="Nucleotide-diphospho-sugar transferases"/>
    <property type="match status" value="1"/>
</dbReference>
<dbReference type="InterPro" id="IPR027995">
    <property type="entry name" value="Galactosyl_T_N"/>
</dbReference>
<accession>A0A183UDE2</accession>
<evidence type="ECO:0000313" key="15">
    <source>
        <dbReference type="Proteomes" id="UP000050794"/>
    </source>
</evidence>
<dbReference type="InterPro" id="IPR003859">
    <property type="entry name" value="Galactosyl_T"/>
</dbReference>
<keyword evidence="11" id="KW-0479">Metal-binding</keyword>
<evidence type="ECO:0000256" key="11">
    <source>
        <dbReference type="RuleBase" id="RU368121"/>
    </source>
</evidence>
<dbReference type="GO" id="GO:0006688">
    <property type="term" value="P:glycosphingolipid biosynthetic process"/>
    <property type="evidence" value="ECO:0007669"/>
    <property type="project" value="TreeGrafter"/>
</dbReference>
<dbReference type="PANTHER" id="PTHR19300">
    <property type="entry name" value="BETA-1,4-GALACTOSYLTRANSFERASE"/>
    <property type="match status" value="1"/>
</dbReference>
<comment type="pathway">
    <text evidence="2 11">Protein modification; protein glycosylation.</text>
</comment>
<dbReference type="Pfam" id="PF13733">
    <property type="entry name" value="Glyco_transf_7N"/>
    <property type="match status" value="1"/>
</dbReference>
<organism evidence="15 16">
    <name type="scientific">Toxocara canis</name>
    <name type="common">Canine roundworm</name>
    <dbReference type="NCBI Taxonomy" id="6265"/>
    <lineage>
        <taxon>Eukaryota</taxon>
        <taxon>Metazoa</taxon>
        <taxon>Ecdysozoa</taxon>
        <taxon>Nematoda</taxon>
        <taxon>Chromadorea</taxon>
        <taxon>Rhabditida</taxon>
        <taxon>Spirurina</taxon>
        <taxon>Ascaridomorpha</taxon>
        <taxon>Ascaridoidea</taxon>
        <taxon>Toxocaridae</taxon>
        <taxon>Toxocara</taxon>
    </lineage>
</organism>
<evidence type="ECO:0000256" key="4">
    <source>
        <dbReference type="ARBA" id="ARBA00022676"/>
    </source>
</evidence>
<dbReference type="UniPathway" id="UPA00378"/>
<dbReference type="GO" id="GO:0016020">
    <property type="term" value="C:membrane"/>
    <property type="evidence" value="ECO:0007669"/>
    <property type="project" value="UniProtKB-SubCell"/>
</dbReference>
<dbReference type="GO" id="GO:0033842">
    <property type="term" value="F:N-acetyl-beta-glucosaminyl-derivative 4-beta-N-acetylgalactosaminyltransferase activity"/>
    <property type="evidence" value="ECO:0007669"/>
    <property type="project" value="TreeGrafter"/>
</dbReference>
<keyword evidence="7 11" id="KW-0735">Signal-anchor</keyword>
<feature type="domain" description="Galactosyltransferase N-terminal" evidence="13">
    <location>
        <begin position="8"/>
        <end position="108"/>
    </location>
</feature>
<evidence type="ECO:0000256" key="2">
    <source>
        <dbReference type="ARBA" id="ARBA00004922"/>
    </source>
</evidence>
<dbReference type="InterPro" id="IPR029044">
    <property type="entry name" value="Nucleotide-diphossugar_trans"/>
</dbReference>
<evidence type="ECO:0000259" key="13">
    <source>
        <dbReference type="Pfam" id="PF13733"/>
    </source>
</evidence>
<dbReference type="PRINTS" id="PR02050">
    <property type="entry name" value="B14GALTRFASE"/>
</dbReference>
<dbReference type="Pfam" id="PF02709">
    <property type="entry name" value="Glyco_transf_7C"/>
    <property type="match status" value="1"/>
</dbReference>
<reference evidence="14 15" key="2">
    <citation type="submission" date="2018-11" db="EMBL/GenBank/DDBJ databases">
        <authorList>
            <consortium name="Pathogen Informatics"/>
        </authorList>
    </citation>
    <scope>NUCLEOTIDE SEQUENCE [LARGE SCALE GENOMIC DNA]</scope>
</reference>
<dbReference type="EC" id="2.4.1.-" evidence="11"/>
<evidence type="ECO:0000313" key="16">
    <source>
        <dbReference type="WBParaSite" id="TCNE_0000651201-mRNA-1"/>
    </source>
</evidence>
<dbReference type="GO" id="GO:0005794">
    <property type="term" value="C:Golgi apparatus"/>
    <property type="evidence" value="ECO:0007669"/>
    <property type="project" value="TreeGrafter"/>
</dbReference>
<keyword evidence="9" id="KW-0472">Membrane</keyword>
<keyword evidence="6" id="KW-0812">Transmembrane</keyword>
<evidence type="ECO:0000256" key="6">
    <source>
        <dbReference type="ARBA" id="ARBA00022692"/>
    </source>
</evidence>
<keyword evidence="10 11" id="KW-0325">Glycoprotein</keyword>
<keyword evidence="15" id="KW-1185">Reference proteome</keyword>
<dbReference type="AlphaFoldDB" id="A0A183UDE2"/>
<evidence type="ECO:0000256" key="10">
    <source>
        <dbReference type="ARBA" id="ARBA00023180"/>
    </source>
</evidence>
<comment type="similarity">
    <text evidence="3 11">Belongs to the glycosyltransferase 7 family.</text>
</comment>
<evidence type="ECO:0000256" key="7">
    <source>
        <dbReference type="ARBA" id="ARBA00022968"/>
    </source>
</evidence>
<sequence length="319" mass="36502">MDESIESMCGTYRPVDCKHDEKIAILIPYRNREIQLRVLTNYLTQFLVNYRKYFGIFVIEPIGDQIFNRGKLFNAGFAVARSVDSWDCIFFHDVDLLPTNRSLPYKCPGKGTAQHWSSAVDKFNFKLPYEGYVGGVTAMNSDEFIAINGYPNEFWGWGGEDDCFGHRIRNSKIEVIRAANGATTYTMLRHGENEKGNEVNPCRNKILGKWRDLWHIDGLNTLSYNIVSFNVYNSYHHLFVDLNPPNDTCEIISRNMTIDNITEELFGKPPPAPQFIRNEHCATVRPVMTLETTNISSGKVPKFDHKLMKRKAVLKGNSA</sequence>
<comment type="cofactor">
    <cofactor evidence="11">
        <name>Mn(2+)</name>
        <dbReference type="ChEBI" id="CHEBI:29035"/>
    </cofactor>
</comment>
<reference evidence="16" key="1">
    <citation type="submission" date="2016-06" db="UniProtKB">
        <authorList>
            <consortium name="WormBaseParasite"/>
        </authorList>
    </citation>
    <scope>IDENTIFICATION</scope>
</reference>
<dbReference type="PANTHER" id="PTHR19300:SF46">
    <property type="entry name" value="BETA-1,4-N-ACETYLGALACTOSAMINYLTRANSFERASE"/>
    <property type="match status" value="1"/>
</dbReference>
<keyword evidence="4 11" id="KW-0328">Glycosyltransferase</keyword>
<comment type="subcellular location">
    <subcellularLocation>
        <location evidence="1 11">Membrane</location>
        <topology evidence="1 11">Single-pass type II membrane protein</topology>
    </subcellularLocation>
</comment>
<dbReference type="GO" id="GO:0005975">
    <property type="term" value="P:carbohydrate metabolic process"/>
    <property type="evidence" value="ECO:0007669"/>
    <property type="project" value="InterPro"/>
</dbReference>
<dbReference type="InterPro" id="IPR027791">
    <property type="entry name" value="Galactosyl_T_C"/>
</dbReference>
<proteinExistence type="inferred from homology"/>
<dbReference type="Gene3D" id="3.90.550.10">
    <property type="entry name" value="Spore Coat Polysaccharide Biosynthesis Protein SpsA, Chain A"/>
    <property type="match status" value="1"/>
</dbReference>
<dbReference type="GO" id="GO:0046872">
    <property type="term" value="F:metal ion binding"/>
    <property type="evidence" value="ECO:0007669"/>
    <property type="project" value="UniProtKB-UniRule"/>
</dbReference>
<evidence type="ECO:0000259" key="12">
    <source>
        <dbReference type="Pfam" id="PF02709"/>
    </source>
</evidence>
<gene>
    <name evidence="14" type="ORF">TCNE_LOCUS6512</name>
</gene>
<keyword evidence="11" id="KW-0464">Manganese</keyword>
<dbReference type="Proteomes" id="UP000050794">
    <property type="component" value="Unassembled WGS sequence"/>
</dbReference>
<dbReference type="EMBL" id="UYWY01019505">
    <property type="protein sequence ID" value="VDM37833.1"/>
    <property type="molecule type" value="Genomic_DNA"/>
</dbReference>